<sequence length="113" mass="12842">MKPDFNQSRRPLSVWIALLYLPLGVQMLFWMMGFGHVDFSLPNSLMGIPDMLLRYYIGVTVLLYPAFFAYGLFYALHLNRTGAPAWKVVRASFIPFLSAAPYLLVGEMQATFA</sequence>
<keyword evidence="1" id="KW-1133">Transmembrane helix</keyword>
<dbReference type="AlphaFoldDB" id="E1SQ62"/>
<evidence type="ECO:0000313" key="3">
    <source>
        <dbReference type="Proteomes" id="UP000006683"/>
    </source>
</evidence>
<dbReference type="KEGG" id="fbl:Fbal_2632"/>
<organism evidence="2 3">
    <name type="scientific">Ferrimonas balearica (strain DSM 9799 / CCM 4581 / KCTC 23876 / PAT)</name>
    <dbReference type="NCBI Taxonomy" id="550540"/>
    <lineage>
        <taxon>Bacteria</taxon>
        <taxon>Pseudomonadati</taxon>
        <taxon>Pseudomonadota</taxon>
        <taxon>Gammaproteobacteria</taxon>
        <taxon>Alteromonadales</taxon>
        <taxon>Ferrimonadaceae</taxon>
        <taxon>Ferrimonas</taxon>
    </lineage>
</organism>
<keyword evidence="3" id="KW-1185">Reference proteome</keyword>
<dbReference type="HOGENOM" id="CLU_2129703_0_0_6"/>
<keyword evidence="1" id="KW-0472">Membrane</keyword>
<gene>
    <name evidence="2" type="ordered locus">Fbal_2632</name>
</gene>
<reference evidence="2 3" key="1">
    <citation type="journal article" date="2010" name="Stand. Genomic Sci.">
        <title>Complete genome sequence of Ferrimonas balearica type strain (PAT).</title>
        <authorList>
            <person name="Nolan M."/>
            <person name="Sikorski J."/>
            <person name="Davenport K."/>
            <person name="Lucas S."/>
            <person name="Glavina Del Rio T."/>
            <person name="Tice H."/>
            <person name="Cheng J."/>
            <person name="Goodwin L."/>
            <person name="Pitluck S."/>
            <person name="Liolios K."/>
            <person name="Ivanova N."/>
            <person name="Mavromatis K."/>
            <person name="Ovchinnikova G."/>
            <person name="Pati A."/>
            <person name="Chen A."/>
            <person name="Palaniappan K."/>
            <person name="Land M."/>
            <person name="Hauser L."/>
            <person name="Chang Y."/>
            <person name="Jeffries C."/>
            <person name="Tapia R."/>
            <person name="Brettin T."/>
            <person name="Detter J."/>
            <person name="Han C."/>
            <person name="Yasawong M."/>
            <person name="Rohde M."/>
            <person name="Tindall B."/>
            <person name="Goker M."/>
            <person name="Woyke T."/>
            <person name="Bristow J."/>
            <person name="Eisen J."/>
            <person name="Markowitz V."/>
            <person name="Hugenholtz P."/>
            <person name="Kyrpides N."/>
            <person name="Klenk H."/>
            <person name="Lapidus A."/>
        </authorList>
    </citation>
    <scope>NUCLEOTIDE SEQUENCE [LARGE SCALE GENOMIC DNA]</scope>
    <source>
        <strain evidence="3">DSM 9799 / CCM 4581 / KCTC 23876 / PAT</strain>
    </source>
</reference>
<dbReference type="EMBL" id="CP002209">
    <property type="protein sequence ID" value="ADN76834.1"/>
    <property type="molecule type" value="Genomic_DNA"/>
</dbReference>
<protein>
    <submittedName>
        <fullName evidence="2">Uncharacterized protein</fullName>
    </submittedName>
</protein>
<proteinExistence type="predicted"/>
<feature type="transmembrane region" description="Helical" evidence="1">
    <location>
        <begin position="88"/>
        <end position="105"/>
    </location>
</feature>
<evidence type="ECO:0000256" key="1">
    <source>
        <dbReference type="SAM" id="Phobius"/>
    </source>
</evidence>
<dbReference type="OrthoDB" id="6401468at2"/>
<dbReference type="STRING" id="550540.Fbal_2632"/>
<feature type="transmembrane region" description="Helical" evidence="1">
    <location>
        <begin position="53"/>
        <end position="76"/>
    </location>
</feature>
<dbReference type="Proteomes" id="UP000006683">
    <property type="component" value="Chromosome"/>
</dbReference>
<dbReference type="RefSeq" id="WP_013346140.1">
    <property type="nucleotide sequence ID" value="NC_014541.1"/>
</dbReference>
<accession>E1SQ62</accession>
<dbReference type="GeneID" id="67182862"/>
<name>E1SQ62_FERBD</name>
<feature type="transmembrane region" description="Helical" evidence="1">
    <location>
        <begin position="12"/>
        <end position="33"/>
    </location>
</feature>
<evidence type="ECO:0000313" key="2">
    <source>
        <dbReference type="EMBL" id="ADN76834.1"/>
    </source>
</evidence>
<keyword evidence="1" id="KW-0812">Transmembrane</keyword>